<dbReference type="eggNOG" id="ENOG502QUZP">
    <property type="taxonomic scope" value="Eukaryota"/>
</dbReference>
<feature type="transmembrane region" description="Helical" evidence="2">
    <location>
        <begin position="6"/>
        <end position="22"/>
    </location>
</feature>
<accession>K0TIK0</accession>
<feature type="transmembrane region" description="Helical" evidence="2">
    <location>
        <begin position="166"/>
        <end position="184"/>
    </location>
</feature>
<evidence type="ECO:0000256" key="1">
    <source>
        <dbReference type="SAM" id="MobiDB-lite"/>
    </source>
</evidence>
<evidence type="ECO:0000313" key="4">
    <source>
        <dbReference type="Proteomes" id="UP000266841"/>
    </source>
</evidence>
<reference evidence="3 4" key="1">
    <citation type="journal article" date="2012" name="Genome Biol.">
        <title>Genome and low-iron response of an oceanic diatom adapted to chronic iron limitation.</title>
        <authorList>
            <person name="Lommer M."/>
            <person name="Specht M."/>
            <person name="Roy A.S."/>
            <person name="Kraemer L."/>
            <person name="Andreson R."/>
            <person name="Gutowska M.A."/>
            <person name="Wolf J."/>
            <person name="Bergner S.V."/>
            <person name="Schilhabel M.B."/>
            <person name="Klostermeier U.C."/>
            <person name="Beiko R.G."/>
            <person name="Rosenstiel P."/>
            <person name="Hippler M."/>
            <person name="Laroche J."/>
        </authorList>
    </citation>
    <scope>NUCLEOTIDE SEQUENCE [LARGE SCALE GENOMIC DNA]</scope>
    <source>
        <strain evidence="3 4">CCMP1005</strain>
    </source>
</reference>
<gene>
    <name evidence="3" type="ORF">THAOC_04749</name>
</gene>
<name>K0TIK0_THAOC</name>
<evidence type="ECO:0000313" key="3">
    <source>
        <dbReference type="EMBL" id="EJK73616.1"/>
    </source>
</evidence>
<dbReference type="EMBL" id="AGNL01004348">
    <property type="protein sequence ID" value="EJK73616.1"/>
    <property type="molecule type" value="Genomic_DNA"/>
</dbReference>
<dbReference type="OrthoDB" id="196644at2759"/>
<proteinExistence type="predicted"/>
<protein>
    <submittedName>
        <fullName evidence="3">Uncharacterized protein</fullName>
    </submittedName>
</protein>
<evidence type="ECO:0000256" key="2">
    <source>
        <dbReference type="SAM" id="Phobius"/>
    </source>
</evidence>
<keyword evidence="2" id="KW-1133">Transmembrane helix</keyword>
<comment type="caution">
    <text evidence="3">The sequence shown here is derived from an EMBL/GenBank/DDBJ whole genome shotgun (WGS) entry which is preliminary data.</text>
</comment>
<keyword evidence="2" id="KW-0472">Membrane</keyword>
<keyword evidence="2" id="KW-0812">Transmembrane</keyword>
<dbReference type="Proteomes" id="UP000266841">
    <property type="component" value="Unassembled WGS sequence"/>
</dbReference>
<feature type="transmembrane region" description="Helical" evidence="2">
    <location>
        <begin position="101"/>
        <end position="122"/>
    </location>
</feature>
<feature type="region of interest" description="Disordered" evidence="1">
    <location>
        <begin position="216"/>
        <end position="254"/>
    </location>
</feature>
<feature type="transmembrane region" description="Helical" evidence="2">
    <location>
        <begin position="53"/>
        <end position="74"/>
    </location>
</feature>
<dbReference type="AlphaFoldDB" id="K0TIK0"/>
<sequence>MAPLPQFPALLMTIFELTYLTMKRRSVNFCGMQFDQGVRVRDTMVMSCLLRNFIRTLALALLVIGLLVNFDILYNGISHDLVGRAGWWSVFEGDGDEDSQIFLIVSLLPTLILILVSFYLSIVLWRYGTESSMVVHSSMCNPWFYPFFGMLALALTQLFDEKLYNIMSNTGYLVYIITVLLAMVEVDKDMVKNDEVANFLVEVAYKGDQVCVAVPSPASTRSRQRDEEVGLEGDDIPQMKVEDEVSQTKAKHEQ</sequence>
<organism evidence="3 4">
    <name type="scientific">Thalassiosira oceanica</name>
    <name type="common">Marine diatom</name>
    <dbReference type="NCBI Taxonomy" id="159749"/>
    <lineage>
        <taxon>Eukaryota</taxon>
        <taxon>Sar</taxon>
        <taxon>Stramenopiles</taxon>
        <taxon>Ochrophyta</taxon>
        <taxon>Bacillariophyta</taxon>
        <taxon>Coscinodiscophyceae</taxon>
        <taxon>Thalassiosirophycidae</taxon>
        <taxon>Thalassiosirales</taxon>
        <taxon>Thalassiosiraceae</taxon>
        <taxon>Thalassiosira</taxon>
    </lineage>
</organism>
<keyword evidence="4" id="KW-1185">Reference proteome</keyword>
<feature type="transmembrane region" description="Helical" evidence="2">
    <location>
        <begin position="143"/>
        <end position="160"/>
    </location>
</feature>